<dbReference type="Proteomes" id="UP001148313">
    <property type="component" value="Unassembled WGS sequence"/>
</dbReference>
<accession>A0ABT4VJ61</accession>
<evidence type="ECO:0000313" key="3">
    <source>
        <dbReference type="Proteomes" id="UP001148313"/>
    </source>
</evidence>
<keyword evidence="1" id="KW-1133">Transmembrane helix</keyword>
<proteinExistence type="predicted"/>
<feature type="transmembrane region" description="Helical" evidence="1">
    <location>
        <begin position="72"/>
        <end position="95"/>
    </location>
</feature>
<feature type="transmembrane region" description="Helical" evidence="1">
    <location>
        <begin position="34"/>
        <end position="60"/>
    </location>
</feature>
<comment type="caution">
    <text evidence="2">The sequence shown here is derived from an EMBL/GenBank/DDBJ whole genome shotgun (WGS) entry which is preliminary data.</text>
</comment>
<reference evidence="2" key="1">
    <citation type="submission" date="2022-11" db="EMBL/GenBank/DDBJ databases">
        <title>Hoeflea poritis sp. nov., isolated from scleractinian coral Porites lutea.</title>
        <authorList>
            <person name="Zhang G."/>
            <person name="Wei Q."/>
            <person name="Cai L."/>
        </authorList>
    </citation>
    <scope>NUCLEOTIDE SEQUENCE</scope>
    <source>
        <strain evidence="2">E7-10</strain>
    </source>
</reference>
<gene>
    <name evidence="2" type="ORF">OOZ53_02325</name>
</gene>
<protein>
    <submittedName>
        <fullName evidence="2">Uncharacterized protein</fullName>
    </submittedName>
</protein>
<organism evidence="2 3">
    <name type="scientific">Hoeflea poritis</name>
    <dbReference type="NCBI Taxonomy" id="2993659"/>
    <lineage>
        <taxon>Bacteria</taxon>
        <taxon>Pseudomonadati</taxon>
        <taxon>Pseudomonadota</taxon>
        <taxon>Alphaproteobacteria</taxon>
        <taxon>Hyphomicrobiales</taxon>
        <taxon>Rhizobiaceae</taxon>
        <taxon>Hoeflea</taxon>
    </lineage>
</organism>
<sequence length="159" mass="17108">MANGSELALILEGGKDAQIRHTDNLREQLERIGLLEMSAVAAPALAAAVGSACAVVFYTANHAQAGATLGDLAIVLAWFFAAVLLCVMVPGLSWLRQYLHAHALYEQTVDFEEPFIHDSAKSRFLSQWGRFCMIASVAAIFGSYAALTAGGFAFLEIMR</sequence>
<name>A0ABT4VJ61_9HYPH</name>
<evidence type="ECO:0000256" key="1">
    <source>
        <dbReference type="SAM" id="Phobius"/>
    </source>
</evidence>
<keyword evidence="1" id="KW-0812">Transmembrane</keyword>
<dbReference type="RefSeq" id="WP_271087685.1">
    <property type="nucleotide sequence ID" value="NZ_JAPJZH010000001.1"/>
</dbReference>
<keyword evidence="3" id="KW-1185">Reference proteome</keyword>
<evidence type="ECO:0000313" key="2">
    <source>
        <dbReference type="EMBL" id="MDA4844162.1"/>
    </source>
</evidence>
<feature type="transmembrane region" description="Helical" evidence="1">
    <location>
        <begin position="131"/>
        <end position="155"/>
    </location>
</feature>
<dbReference type="EMBL" id="JAPJZH010000001">
    <property type="protein sequence ID" value="MDA4844162.1"/>
    <property type="molecule type" value="Genomic_DNA"/>
</dbReference>
<keyword evidence="1" id="KW-0472">Membrane</keyword>